<reference evidence="1" key="1">
    <citation type="submission" date="2014-11" db="EMBL/GenBank/DDBJ databases">
        <authorList>
            <person name="Amaro Gonzalez C."/>
        </authorList>
    </citation>
    <scope>NUCLEOTIDE SEQUENCE</scope>
</reference>
<dbReference type="AlphaFoldDB" id="A0A0E9PY54"/>
<reference evidence="1" key="2">
    <citation type="journal article" date="2015" name="Fish Shellfish Immunol.">
        <title>Early steps in the European eel (Anguilla anguilla)-Vibrio vulnificus interaction in the gills: Role of the RtxA13 toxin.</title>
        <authorList>
            <person name="Callol A."/>
            <person name="Pajuelo D."/>
            <person name="Ebbesson L."/>
            <person name="Teles M."/>
            <person name="MacKenzie S."/>
            <person name="Amaro C."/>
        </authorList>
    </citation>
    <scope>NUCLEOTIDE SEQUENCE</scope>
</reference>
<sequence>MSRFAKAVVNAQIKMTASYITFNLRSKFFF</sequence>
<dbReference type="EMBL" id="GBXM01099163">
    <property type="protein sequence ID" value="JAH09414.1"/>
    <property type="molecule type" value="Transcribed_RNA"/>
</dbReference>
<evidence type="ECO:0000313" key="1">
    <source>
        <dbReference type="EMBL" id="JAH09414.1"/>
    </source>
</evidence>
<name>A0A0E9PY54_ANGAN</name>
<organism evidence="1">
    <name type="scientific">Anguilla anguilla</name>
    <name type="common">European freshwater eel</name>
    <name type="synonym">Muraena anguilla</name>
    <dbReference type="NCBI Taxonomy" id="7936"/>
    <lineage>
        <taxon>Eukaryota</taxon>
        <taxon>Metazoa</taxon>
        <taxon>Chordata</taxon>
        <taxon>Craniata</taxon>
        <taxon>Vertebrata</taxon>
        <taxon>Euteleostomi</taxon>
        <taxon>Actinopterygii</taxon>
        <taxon>Neopterygii</taxon>
        <taxon>Teleostei</taxon>
        <taxon>Anguilliformes</taxon>
        <taxon>Anguillidae</taxon>
        <taxon>Anguilla</taxon>
    </lineage>
</organism>
<accession>A0A0E9PY54</accession>
<protein>
    <submittedName>
        <fullName evidence="1">Uncharacterized protein</fullName>
    </submittedName>
</protein>
<proteinExistence type="predicted"/>